<proteinExistence type="predicted"/>
<dbReference type="STRING" id="1276221.SDIMI_v3c07330"/>
<protein>
    <submittedName>
        <fullName evidence="1">Uncharacterized protein</fullName>
    </submittedName>
</protein>
<dbReference type="PATRIC" id="fig|1276221.3.peg.735"/>
<keyword evidence="2" id="KW-1185">Reference proteome</keyword>
<dbReference type="EMBL" id="CP005076">
    <property type="protein sequence ID" value="AGR42437.1"/>
    <property type="molecule type" value="Genomic_DNA"/>
</dbReference>
<reference evidence="1 2" key="1">
    <citation type="journal article" date="2013" name="Genome Biol. Evol.">
        <title>Comparison of metabolic capacities and inference of gene content evolution in mosquito-associated Spiroplasma diminutum and S. taiwanense.</title>
        <authorList>
            <person name="Lo W.S."/>
            <person name="Ku C."/>
            <person name="Chen L.L."/>
            <person name="Chang T.H."/>
            <person name="Kuo C.H."/>
        </authorList>
    </citation>
    <scope>NUCLEOTIDE SEQUENCE [LARGE SCALE GENOMIC DNA]</scope>
    <source>
        <strain evidence="1">CUAS-1</strain>
    </source>
</reference>
<evidence type="ECO:0000313" key="2">
    <source>
        <dbReference type="Proteomes" id="UP000014983"/>
    </source>
</evidence>
<organism evidence="1 2">
    <name type="scientific">Spiroplasma diminutum CUAS-1</name>
    <dbReference type="NCBI Taxonomy" id="1276221"/>
    <lineage>
        <taxon>Bacteria</taxon>
        <taxon>Bacillati</taxon>
        <taxon>Mycoplasmatota</taxon>
        <taxon>Mollicutes</taxon>
        <taxon>Entomoplasmatales</taxon>
        <taxon>Spiroplasmataceae</taxon>
        <taxon>Spiroplasma</taxon>
    </lineage>
</organism>
<dbReference type="Proteomes" id="UP000014983">
    <property type="component" value="Chromosome"/>
</dbReference>
<dbReference type="KEGG" id="sdi:SDIMI_v3c07330"/>
<gene>
    <name evidence="1" type="ORF">SDIMI_v3c07330</name>
</gene>
<dbReference type="InParanoid" id="S5M2Y1"/>
<dbReference type="RefSeq" id="WP_020836668.1">
    <property type="nucleotide sequence ID" value="NC_021833.1"/>
</dbReference>
<dbReference type="OrthoDB" id="388881at2"/>
<sequence>MELIKVDKKDYLEIPSYSILAKRDGKFQFEDFDFIKLDIPSDLVEEQNQINLTYSASYNIAGEGLKPHTNVGTIKIDRRNLTQHKYFKNQCDTTIANLAYGQINYDFNNRYKRHYFDILRSDIKINIEQRAKNTIDPIMKIENNYSLWGLLDLQILGAKMKSFFEMYAEGLNRTDYLQSKPKLKSNFDFSEFYKIKKLTDKVEINDNGFEITNTNITNYNISKVLVEESQDGYDGIVWNPLYNNLIIYNRELDYNSKLFSIDFVSNINNKKIFDISYDNKYVNEKYKYQINLKISDLNKIGWKNKQEIINYINEKEKIS</sequence>
<name>S5M2Y1_9MOLU</name>
<dbReference type="AlphaFoldDB" id="S5M2Y1"/>
<accession>S5M2Y1</accession>
<evidence type="ECO:0000313" key="1">
    <source>
        <dbReference type="EMBL" id="AGR42437.1"/>
    </source>
</evidence>
<dbReference type="HOGENOM" id="CLU_871274_0_0_14"/>